<dbReference type="InterPro" id="IPR001375">
    <property type="entry name" value="Peptidase_S9_cat"/>
</dbReference>
<dbReference type="InterPro" id="IPR006311">
    <property type="entry name" value="TAT_signal"/>
</dbReference>
<name>A0A7H1NNU8_9PROT</name>
<dbReference type="PANTHER" id="PTHR47751:SF1">
    <property type="entry name" value="SUPERFAMILY HYDROLASE, PUTATIVE (AFU_ORTHOLOGUE AFUA_2G16580)-RELATED"/>
    <property type="match status" value="1"/>
</dbReference>
<evidence type="ECO:0000256" key="1">
    <source>
        <dbReference type="SAM" id="MobiDB-lite"/>
    </source>
</evidence>
<dbReference type="EMBL" id="CP060244">
    <property type="protein sequence ID" value="QNT77458.1"/>
    <property type="molecule type" value="Genomic_DNA"/>
</dbReference>
<accession>A0A7H1NNU8</accession>
<dbReference type="Gene3D" id="3.40.50.1820">
    <property type="entry name" value="alpha/beta hydrolase"/>
    <property type="match status" value="1"/>
</dbReference>
<dbReference type="GO" id="GO:0006508">
    <property type="term" value="P:proteolysis"/>
    <property type="evidence" value="ECO:0007669"/>
    <property type="project" value="InterPro"/>
</dbReference>
<dbReference type="AlphaFoldDB" id="A0A7H1NNU8"/>
<feature type="compositionally biased region" description="Basic and acidic residues" evidence="1">
    <location>
        <begin position="53"/>
        <end position="65"/>
    </location>
</feature>
<feature type="region of interest" description="Disordered" evidence="1">
    <location>
        <begin position="44"/>
        <end position="65"/>
    </location>
</feature>
<gene>
    <name evidence="3" type="ORF">JGUZn3_02000</name>
</gene>
<evidence type="ECO:0000313" key="4">
    <source>
        <dbReference type="Proteomes" id="UP000516349"/>
    </source>
</evidence>
<dbReference type="KEGG" id="ebla:JGUZn3_02000"/>
<evidence type="ECO:0000259" key="2">
    <source>
        <dbReference type="Pfam" id="PF00326"/>
    </source>
</evidence>
<dbReference type="InterPro" id="IPR029058">
    <property type="entry name" value="AB_hydrolase_fold"/>
</dbReference>
<dbReference type="Pfam" id="PF00326">
    <property type="entry name" value="Peptidase_S9"/>
    <property type="match status" value="1"/>
</dbReference>
<dbReference type="PANTHER" id="PTHR47751">
    <property type="entry name" value="SUPERFAMILY HYDROLASE, PUTATIVE (AFU_ORTHOLOGUE AFUA_2G16580)-RELATED"/>
    <property type="match status" value="1"/>
</dbReference>
<protein>
    <recommendedName>
        <fullName evidence="2">Peptidase S9 prolyl oligopeptidase catalytic domain-containing protein</fullName>
    </recommendedName>
</protein>
<proteinExistence type="predicted"/>
<dbReference type="GO" id="GO:0008236">
    <property type="term" value="F:serine-type peptidase activity"/>
    <property type="evidence" value="ECO:0007669"/>
    <property type="project" value="InterPro"/>
</dbReference>
<keyword evidence="4" id="KW-1185">Reference proteome</keyword>
<feature type="domain" description="Peptidase S9 prolyl oligopeptidase catalytic" evidence="2">
    <location>
        <begin position="117"/>
        <end position="213"/>
    </location>
</feature>
<dbReference type="Proteomes" id="UP000516349">
    <property type="component" value="Chromosome"/>
</dbReference>
<dbReference type="RefSeq" id="WP_203413938.1">
    <property type="nucleotide sequence ID" value="NZ_CP060244.1"/>
</dbReference>
<dbReference type="InterPro" id="IPR051411">
    <property type="entry name" value="Polyketide_trans_af380"/>
</dbReference>
<feature type="region of interest" description="Disordered" evidence="1">
    <location>
        <begin position="1"/>
        <end position="21"/>
    </location>
</feature>
<dbReference type="SUPFAM" id="SSF53474">
    <property type="entry name" value="alpha/beta-Hydrolases"/>
    <property type="match status" value="1"/>
</dbReference>
<sequence length="222" mass="24400">MNKAHNSNHKVGQDNRHHHSRRDFLKLTTTSALAIGAESFSHVPLGKAQSLPEKPEKWDKTFPKSDNVHHKKVSFKNRYGLTLVADLYQPKNAQKNLAAIAVGGPFGAVKEQSSGLYAQTMAERGFVTLAFDPSYTGESGEEPRNVASPDINTEDFSAAVDYLSLQLFVDRERIGMIGICGWGGMALNAVAVDKRVKAVVASTMYDMARVMSKGYNDRVTLQ</sequence>
<dbReference type="PROSITE" id="PS51318">
    <property type="entry name" value="TAT"/>
    <property type="match status" value="1"/>
</dbReference>
<organism evidence="3 4">
    <name type="scientific">Entomobacter blattae</name>
    <dbReference type="NCBI Taxonomy" id="2762277"/>
    <lineage>
        <taxon>Bacteria</taxon>
        <taxon>Pseudomonadati</taxon>
        <taxon>Pseudomonadota</taxon>
        <taxon>Alphaproteobacteria</taxon>
        <taxon>Acetobacterales</taxon>
        <taxon>Acetobacteraceae</taxon>
        <taxon>Entomobacter</taxon>
    </lineage>
</organism>
<reference evidence="3 4" key="1">
    <citation type="submission" date="2020-08" db="EMBL/GenBank/DDBJ databases">
        <title>Complete genome sequence of Entomobacter blattae G55GP.</title>
        <authorList>
            <person name="Poehlein A."/>
            <person name="Guzman J."/>
            <person name="Daniel R."/>
            <person name="Vilcinskas A."/>
        </authorList>
    </citation>
    <scope>NUCLEOTIDE SEQUENCE [LARGE SCALE GENOMIC DNA]</scope>
    <source>
        <strain evidence="3 4">G55GP</strain>
    </source>
</reference>
<evidence type="ECO:0000313" key="3">
    <source>
        <dbReference type="EMBL" id="QNT77458.1"/>
    </source>
</evidence>